<name>A0A2R6PNH7_9APHY</name>
<dbReference type="AlphaFoldDB" id="A0A2R6PNH7"/>
<dbReference type="EMBL" id="MLYV02000452">
    <property type="protein sequence ID" value="PSR94373.1"/>
    <property type="molecule type" value="Genomic_DNA"/>
</dbReference>
<organism evidence="2 3">
    <name type="scientific">Hermanssonia centrifuga</name>
    <dbReference type="NCBI Taxonomy" id="98765"/>
    <lineage>
        <taxon>Eukaryota</taxon>
        <taxon>Fungi</taxon>
        <taxon>Dikarya</taxon>
        <taxon>Basidiomycota</taxon>
        <taxon>Agaricomycotina</taxon>
        <taxon>Agaricomycetes</taxon>
        <taxon>Polyporales</taxon>
        <taxon>Meruliaceae</taxon>
        <taxon>Hermanssonia</taxon>
    </lineage>
</organism>
<evidence type="ECO:0000256" key="1">
    <source>
        <dbReference type="SAM" id="Phobius"/>
    </source>
</evidence>
<proteinExistence type="predicted"/>
<comment type="caution">
    <text evidence="2">The sequence shown here is derived from an EMBL/GenBank/DDBJ whole genome shotgun (WGS) entry which is preliminary data.</text>
</comment>
<evidence type="ECO:0000313" key="2">
    <source>
        <dbReference type="EMBL" id="PSR94373.1"/>
    </source>
</evidence>
<sequence length="328" mass="36030">MAPVPSPHKDPIVQDEMFNRTVLTTVLCITGLVFLGMVVYLYWRLLRCSFKRQPPANTGRPLKKLVLLDQINQLAKPCRLLGFSSIPQDMEKAITVKDESRIVEGVSRPVQTNRSIVLAIRKAAVAMPARPLLLGSGKCFASDVPRVSSSPTCPTSPFALLASASPEFPFPPPLSSPSLLPTLARTVSNIIEVIESDGSSPRIVVEDVDPIEEPHLRFSDHDECDCDSDSNATIIDDDQDEEFLTVPPMSWNAPRDFVQVQPIPENDESPPDSVPNAQQRRFMFLPGLAIISNFAKRYSKTAACASDETAGIVDDPTYLTTHQNGYAD</sequence>
<accession>A0A2R6PNH7</accession>
<dbReference type="Proteomes" id="UP000186601">
    <property type="component" value="Unassembled WGS sequence"/>
</dbReference>
<evidence type="ECO:0000313" key="3">
    <source>
        <dbReference type="Proteomes" id="UP000186601"/>
    </source>
</evidence>
<reference evidence="2 3" key="1">
    <citation type="submission" date="2018-02" db="EMBL/GenBank/DDBJ databases">
        <title>Genome sequence of the basidiomycete white-rot fungus Phlebia centrifuga.</title>
        <authorList>
            <person name="Granchi Z."/>
            <person name="Peng M."/>
            <person name="de Vries R.P."/>
            <person name="Hilden K."/>
            <person name="Makela M.R."/>
            <person name="Grigoriev I."/>
            <person name="Riley R."/>
        </authorList>
    </citation>
    <scope>NUCLEOTIDE SEQUENCE [LARGE SCALE GENOMIC DNA]</scope>
    <source>
        <strain evidence="2 3">FBCC195</strain>
    </source>
</reference>
<feature type="transmembrane region" description="Helical" evidence="1">
    <location>
        <begin position="20"/>
        <end position="43"/>
    </location>
</feature>
<keyword evidence="1" id="KW-1133">Transmembrane helix</keyword>
<keyword evidence="1" id="KW-0812">Transmembrane</keyword>
<keyword evidence="3" id="KW-1185">Reference proteome</keyword>
<keyword evidence="1" id="KW-0472">Membrane</keyword>
<protein>
    <submittedName>
        <fullName evidence="2">Uncharacterized protein</fullName>
    </submittedName>
</protein>
<gene>
    <name evidence="2" type="ORF">PHLCEN_2v4458</name>
</gene>